<evidence type="ECO:0000313" key="3">
    <source>
        <dbReference type="Proteomes" id="UP000440367"/>
    </source>
</evidence>
<dbReference type="Proteomes" id="UP000440367">
    <property type="component" value="Unassembled WGS sequence"/>
</dbReference>
<name>A0A6A3YZJ1_9STRA</name>
<evidence type="ECO:0000256" key="1">
    <source>
        <dbReference type="SAM" id="MobiDB-lite"/>
    </source>
</evidence>
<feature type="region of interest" description="Disordered" evidence="1">
    <location>
        <begin position="108"/>
        <end position="134"/>
    </location>
</feature>
<dbReference type="PANTHER" id="PTHR35796:SF3">
    <property type="entry name" value="BHLH DOMAIN-CONTAINING PROTEIN"/>
    <property type="match status" value="1"/>
</dbReference>
<dbReference type="AlphaFoldDB" id="A0A6A3YZJ1"/>
<reference evidence="2 3" key="1">
    <citation type="submission" date="2018-08" db="EMBL/GenBank/DDBJ databases">
        <title>Genomic investigation of the strawberry pathogen Phytophthora fragariae indicates pathogenicity is determined by transcriptional variation in three key races.</title>
        <authorList>
            <person name="Adams T.M."/>
            <person name="Armitage A.D."/>
            <person name="Sobczyk M.K."/>
            <person name="Bates H.J."/>
            <person name="Dunwell J.M."/>
            <person name="Nellist C.F."/>
            <person name="Harrison R.J."/>
        </authorList>
    </citation>
    <scope>NUCLEOTIDE SEQUENCE [LARGE SCALE GENOMIC DNA]</scope>
    <source>
        <strain evidence="2 3">BC-1</strain>
    </source>
</reference>
<dbReference type="PANTHER" id="PTHR35796">
    <property type="entry name" value="HYPOTHETICAL CYTOSOLIC PROTEIN"/>
    <property type="match status" value="1"/>
</dbReference>
<comment type="caution">
    <text evidence="2">The sequence shown here is derived from an EMBL/GenBank/DDBJ whole genome shotgun (WGS) entry which is preliminary data.</text>
</comment>
<dbReference type="EMBL" id="QXGD01000713">
    <property type="protein sequence ID" value="KAE9227531.1"/>
    <property type="molecule type" value="Genomic_DNA"/>
</dbReference>
<evidence type="ECO:0000313" key="2">
    <source>
        <dbReference type="EMBL" id="KAE9227531.1"/>
    </source>
</evidence>
<evidence type="ECO:0008006" key="4">
    <source>
        <dbReference type="Google" id="ProtNLM"/>
    </source>
</evidence>
<protein>
    <recommendedName>
        <fullName evidence="4">M96 mating-specific protein family</fullName>
    </recommendedName>
</protein>
<sequence>MELADTCDLVSASPSTDLLGDIDIIHQIPTIYDVEDTPVHNSSLFTLPTDVCSQSYDASTTGESVGLTPDEAAELLKALDASDTSQNLPQESTVSQDTLTRFSDVKVPNTRRIPGRKKSKDPTTGKMRNPSRERLQNELAYLRKKVVELEGELRGLQLAKRSNLSPISPEMTKHGDGGAGARVWQRIAQRQAAGRHAAEEENRRLKTVLEGQIQLAQRLEQVLHKRPNVSVFGDGEGMQNKRLCIGSEDPSTTYELFFCELDGLYARMDGVFHDNGLDTSVDDSLRKAYIKTRMGSEGQEELYAELHDVNILPFDFERVSSAMWYAVKRQYSKNSYHSHQGATGRGDTIAVKYRRKCQRRGVEAWLDAIMAMRCYTESDRLAIVWRSISRGEDELSGMYTDETGWSVLKHVPPNSGINLTGSVMQNCVYVVPKRVDYTAPMYEGEVGLLTNFVINSYEDDVFSWWKRALRVVCAATAPGKARHAAGPFLHTAGHQTTPALVAAYQTVIAVLPGEDQTATDAFGSSGSSANPSAAAAMNTQDACLGYVLFSVAKKAASASEYDKSNDHPRPDFK</sequence>
<accession>A0A6A3YZJ1</accession>
<organism evidence="2 3">
    <name type="scientific">Phytophthora fragariae</name>
    <dbReference type="NCBI Taxonomy" id="53985"/>
    <lineage>
        <taxon>Eukaryota</taxon>
        <taxon>Sar</taxon>
        <taxon>Stramenopiles</taxon>
        <taxon>Oomycota</taxon>
        <taxon>Peronosporomycetes</taxon>
        <taxon>Peronosporales</taxon>
        <taxon>Peronosporaceae</taxon>
        <taxon>Phytophthora</taxon>
    </lineage>
</organism>
<proteinExistence type="predicted"/>
<gene>
    <name evidence="2" type="ORF">PF002_g13797</name>
</gene>